<name>A0ACC2S6B7_9FUNG</name>
<evidence type="ECO:0000313" key="1">
    <source>
        <dbReference type="EMBL" id="KAJ9057821.1"/>
    </source>
</evidence>
<evidence type="ECO:0000313" key="2">
    <source>
        <dbReference type="Proteomes" id="UP001165960"/>
    </source>
</evidence>
<accession>A0ACC2S6B7</accession>
<proteinExistence type="predicted"/>
<keyword evidence="2" id="KW-1185">Reference proteome</keyword>
<protein>
    <submittedName>
        <fullName evidence="1">Uncharacterized protein</fullName>
    </submittedName>
</protein>
<sequence length="151" mass="16855">MISSLFVACVFAQAASSIVKSPIRPITYISEATKDVETNRWMALGSGFKWPGRGDFCTYHQTKGTAHLSNLCEEENKFIEAYYCFQNPSQKDRFGEVIPVSSITVCLEPKFHVITEATIAIGITKEKWTPYPGSVGVQRLSFLQAKLILLL</sequence>
<reference evidence="1" key="1">
    <citation type="submission" date="2022-04" db="EMBL/GenBank/DDBJ databases">
        <title>Genome of the entomopathogenic fungus Entomophthora muscae.</title>
        <authorList>
            <person name="Elya C."/>
            <person name="Lovett B.R."/>
            <person name="Lee E."/>
            <person name="Macias A.M."/>
            <person name="Hajek A.E."/>
            <person name="De Bivort B.L."/>
            <person name="Kasson M.T."/>
            <person name="De Fine Licht H.H."/>
            <person name="Stajich J.E."/>
        </authorList>
    </citation>
    <scope>NUCLEOTIDE SEQUENCE</scope>
    <source>
        <strain evidence="1">Berkeley</strain>
    </source>
</reference>
<comment type="caution">
    <text evidence="1">The sequence shown here is derived from an EMBL/GenBank/DDBJ whole genome shotgun (WGS) entry which is preliminary data.</text>
</comment>
<dbReference type="EMBL" id="QTSX02005765">
    <property type="protein sequence ID" value="KAJ9057821.1"/>
    <property type="molecule type" value="Genomic_DNA"/>
</dbReference>
<organism evidence="1 2">
    <name type="scientific">Entomophthora muscae</name>
    <dbReference type="NCBI Taxonomy" id="34485"/>
    <lineage>
        <taxon>Eukaryota</taxon>
        <taxon>Fungi</taxon>
        <taxon>Fungi incertae sedis</taxon>
        <taxon>Zoopagomycota</taxon>
        <taxon>Entomophthoromycotina</taxon>
        <taxon>Entomophthoromycetes</taxon>
        <taxon>Entomophthorales</taxon>
        <taxon>Entomophthoraceae</taxon>
        <taxon>Entomophthora</taxon>
    </lineage>
</organism>
<dbReference type="Proteomes" id="UP001165960">
    <property type="component" value="Unassembled WGS sequence"/>
</dbReference>
<gene>
    <name evidence="1" type="ORF">DSO57_1019141</name>
</gene>